<evidence type="ECO:0000313" key="12">
    <source>
        <dbReference type="Proteomes" id="UP001375743"/>
    </source>
</evidence>
<evidence type="ECO:0000256" key="1">
    <source>
        <dbReference type="ARBA" id="ARBA00004442"/>
    </source>
</evidence>
<keyword evidence="6" id="KW-0472">Membrane</keyword>
<evidence type="ECO:0000313" key="11">
    <source>
        <dbReference type="EMBL" id="MEK0081878.1"/>
    </source>
</evidence>
<dbReference type="Gene3D" id="1.20.1600.10">
    <property type="entry name" value="Outer membrane efflux proteins (OEP)"/>
    <property type="match status" value="1"/>
</dbReference>
<name>A0ABU8XL19_9PROT</name>
<dbReference type="EMBL" id="JBBLZC010000001">
    <property type="protein sequence ID" value="MEK0081878.1"/>
    <property type="molecule type" value="Genomic_DNA"/>
</dbReference>
<evidence type="ECO:0000256" key="10">
    <source>
        <dbReference type="SAM" id="SignalP"/>
    </source>
</evidence>
<keyword evidence="10" id="KW-0732">Signal</keyword>
<dbReference type="SUPFAM" id="SSF56954">
    <property type="entry name" value="Outer membrane efflux proteins (OEP)"/>
    <property type="match status" value="1"/>
</dbReference>
<evidence type="ECO:0000256" key="4">
    <source>
        <dbReference type="ARBA" id="ARBA00022452"/>
    </source>
</evidence>
<dbReference type="PANTHER" id="PTHR30026:SF22">
    <property type="entry name" value="OUTER MEMBRANE EFFLUX PROTEIN"/>
    <property type="match status" value="1"/>
</dbReference>
<dbReference type="Pfam" id="PF02321">
    <property type="entry name" value="OEP"/>
    <property type="match status" value="2"/>
</dbReference>
<keyword evidence="8" id="KW-0175">Coiled coil</keyword>
<evidence type="ECO:0000256" key="6">
    <source>
        <dbReference type="ARBA" id="ARBA00023136"/>
    </source>
</evidence>
<feature type="compositionally biased region" description="Basic and acidic residues" evidence="9">
    <location>
        <begin position="471"/>
        <end position="483"/>
    </location>
</feature>
<dbReference type="Proteomes" id="UP001375743">
    <property type="component" value="Unassembled WGS sequence"/>
</dbReference>
<evidence type="ECO:0000256" key="9">
    <source>
        <dbReference type="SAM" id="MobiDB-lite"/>
    </source>
</evidence>
<dbReference type="RefSeq" id="WP_418157719.1">
    <property type="nucleotide sequence ID" value="NZ_JBBLZC010000001.1"/>
</dbReference>
<accession>A0ABU8XL19</accession>
<comment type="subcellular location">
    <subcellularLocation>
        <location evidence="1">Cell outer membrane</location>
    </subcellularLocation>
</comment>
<comment type="similarity">
    <text evidence="2">Belongs to the outer membrane factor (OMF) (TC 1.B.17) family.</text>
</comment>
<feature type="chain" id="PRO_5046867347" evidence="10">
    <location>
        <begin position="32"/>
        <end position="504"/>
    </location>
</feature>
<dbReference type="NCBIfam" id="TIGR01844">
    <property type="entry name" value="type_I_sec_TolC"/>
    <property type="match status" value="1"/>
</dbReference>
<evidence type="ECO:0000256" key="3">
    <source>
        <dbReference type="ARBA" id="ARBA00022448"/>
    </source>
</evidence>
<feature type="coiled-coil region" evidence="8">
    <location>
        <begin position="200"/>
        <end position="227"/>
    </location>
</feature>
<reference evidence="11 12" key="1">
    <citation type="submission" date="2024-01" db="EMBL/GenBank/DDBJ databases">
        <title>Multi-omics insights into the function and evolution of sodium benzoate biodegradation pathways in Benzoatithermus flavus gen. nov., sp. nov. from hot spring.</title>
        <authorList>
            <person name="Hu C.-J."/>
            <person name="Li W.-J."/>
        </authorList>
    </citation>
    <scope>NUCLEOTIDE SEQUENCE [LARGE SCALE GENOMIC DNA]</scope>
    <source>
        <strain evidence="11 12">SYSU G07066</strain>
    </source>
</reference>
<dbReference type="InterPro" id="IPR051906">
    <property type="entry name" value="TolC-like"/>
</dbReference>
<dbReference type="InterPro" id="IPR010130">
    <property type="entry name" value="T1SS_OMP_TolC"/>
</dbReference>
<evidence type="ECO:0000256" key="8">
    <source>
        <dbReference type="SAM" id="Coils"/>
    </source>
</evidence>
<keyword evidence="3" id="KW-0813">Transport</keyword>
<gene>
    <name evidence="11" type="ORF">U1T56_01840</name>
</gene>
<evidence type="ECO:0000256" key="5">
    <source>
        <dbReference type="ARBA" id="ARBA00022692"/>
    </source>
</evidence>
<comment type="caution">
    <text evidence="11">The sequence shown here is derived from an EMBL/GenBank/DDBJ whole genome shotgun (WGS) entry which is preliminary data.</text>
</comment>
<dbReference type="InterPro" id="IPR003423">
    <property type="entry name" value="OMP_efflux"/>
</dbReference>
<proteinExistence type="inferred from homology"/>
<sequence>MAKHPSVGLLGRVVLRTLLTSVALVAGSALAEAGSIRDTVQATLDTSPEIGALKANRRAVDQELRQARAKYYPSLDARAAIGPEYTRFSGDRRRAALGRTDDDDNLLLRKEVELTLSQMLFDGYETRSEVERQTARVDSAAHRVQEAAEFTALDAIEAHLEVLRHQDLIKLNEANLQQLERYLGQVRGLERGGRADTADVQQTEARIAEARANLAQARGALADAIANYQQIVGQKPAGLTAEPSPVRALPPGPEEAADAASVKSPTVLIAAADVDVAEAELRGTRANYLPRLDAELAATAADDANGVEGESVGAQAMLVMRYNLFRGGADIAREREAFHRQNQARIELERARRKAEQEARLSYNAYQTARARVVDLRAEAEAQRRTRDAYASQFELGLRPLLDVLDAENQLFTVRVAQTTAEYTERFAVYRVLAVTGALLDTLEIVRPREDISIYRTPADLQTPQAVRAKSRELLEPKAEPRPLRGYNAGEPPYDALDAAKAVR</sequence>
<evidence type="ECO:0000256" key="7">
    <source>
        <dbReference type="ARBA" id="ARBA00023237"/>
    </source>
</evidence>
<keyword evidence="12" id="KW-1185">Reference proteome</keyword>
<feature type="region of interest" description="Disordered" evidence="9">
    <location>
        <begin position="471"/>
        <end position="504"/>
    </location>
</feature>
<keyword evidence="5" id="KW-0812">Transmembrane</keyword>
<organism evidence="11 12">
    <name type="scientific">Benzoatithermus flavus</name>
    <dbReference type="NCBI Taxonomy" id="3108223"/>
    <lineage>
        <taxon>Bacteria</taxon>
        <taxon>Pseudomonadati</taxon>
        <taxon>Pseudomonadota</taxon>
        <taxon>Alphaproteobacteria</taxon>
        <taxon>Geminicoccales</taxon>
        <taxon>Geminicoccaceae</taxon>
        <taxon>Benzoatithermus</taxon>
    </lineage>
</organism>
<keyword evidence="7" id="KW-0998">Cell outer membrane</keyword>
<feature type="coiled-coil region" evidence="8">
    <location>
        <begin position="338"/>
        <end position="386"/>
    </location>
</feature>
<protein>
    <submittedName>
        <fullName evidence="11">TolC family outer membrane protein</fullName>
    </submittedName>
</protein>
<keyword evidence="4" id="KW-1134">Transmembrane beta strand</keyword>
<feature type="signal peptide" evidence="10">
    <location>
        <begin position="1"/>
        <end position="31"/>
    </location>
</feature>
<dbReference type="PANTHER" id="PTHR30026">
    <property type="entry name" value="OUTER MEMBRANE PROTEIN TOLC"/>
    <property type="match status" value="1"/>
</dbReference>
<evidence type="ECO:0000256" key="2">
    <source>
        <dbReference type="ARBA" id="ARBA00007613"/>
    </source>
</evidence>